<feature type="compositionally biased region" description="Polar residues" evidence="1">
    <location>
        <begin position="18"/>
        <end position="28"/>
    </location>
</feature>
<feature type="region of interest" description="Disordered" evidence="1">
    <location>
        <begin position="67"/>
        <end position="96"/>
    </location>
</feature>
<evidence type="ECO:0000256" key="1">
    <source>
        <dbReference type="SAM" id="MobiDB-lite"/>
    </source>
</evidence>
<proteinExistence type="predicted"/>
<reference evidence="2 3" key="1">
    <citation type="journal article" date="2013" name="PLoS Genet.">
        <title>The genome and development-dependent transcriptomes of Pyronema confluens: a window into fungal evolution.</title>
        <authorList>
            <person name="Traeger S."/>
            <person name="Altegoer F."/>
            <person name="Freitag M."/>
            <person name="Gabaldon T."/>
            <person name="Kempken F."/>
            <person name="Kumar A."/>
            <person name="Marcet-Houben M."/>
            <person name="Poggeler S."/>
            <person name="Stajich J.E."/>
            <person name="Nowrousian M."/>
        </authorList>
    </citation>
    <scope>NUCLEOTIDE SEQUENCE [LARGE SCALE GENOMIC DNA]</scope>
    <source>
        <strain evidence="3">CBS 100304</strain>
        <tissue evidence="2">Vegetative mycelium</tissue>
    </source>
</reference>
<protein>
    <submittedName>
        <fullName evidence="2">Uncharacterized protein</fullName>
    </submittedName>
</protein>
<feature type="compositionally biased region" description="Low complexity" evidence="1">
    <location>
        <begin position="85"/>
        <end position="96"/>
    </location>
</feature>
<feature type="compositionally biased region" description="Acidic residues" evidence="1">
    <location>
        <begin position="221"/>
        <end position="236"/>
    </location>
</feature>
<dbReference type="EMBL" id="HF935669">
    <property type="protein sequence ID" value="CCX12001.1"/>
    <property type="molecule type" value="Genomic_DNA"/>
</dbReference>
<sequence>MNSAAPSHPSSRRHSRRNTGNINFSQMSLTPMTIQLTDEDFSKPAKLARSRGGAVRTASYIAGVSAPTTPTLLSRSPSYHTLPGSPSLSRSRRNSSSEWLSRTGAILSSESRDYKGQGWLSTRASSTSLVAQNPDPDLNHEFYESDHHSLEHVTPMWGPIEESSDYFTHNMNGVRSRRASISRAKAEQEQEEEEEFSQWGLNAFQLGQWVDRLIGWSVGGDESDEETEEEEVEEEECGKRKRARERERLEKMLQVEQERRREEARAKRDGDDEGLGPLAWVAGVVSGVLF</sequence>
<feature type="region of interest" description="Disordered" evidence="1">
    <location>
        <begin position="220"/>
        <end position="243"/>
    </location>
</feature>
<evidence type="ECO:0000313" key="2">
    <source>
        <dbReference type="EMBL" id="CCX12001.1"/>
    </source>
</evidence>
<dbReference type="Proteomes" id="UP000018144">
    <property type="component" value="Unassembled WGS sequence"/>
</dbReference>
<dbReference type="STRING" id="1076935.U4L5D3"/>
<feature type="compositionally biased region" description="Polar residues" evidence="1">
    <location>
        <begin position="67"/>
        <end position="79"/>
    </location>
</feature>
<dbReference type="OrthoDB" id="5339776at2759"/>
<dbReference type="AlphaFoldDB" id="U4L5D3"/>
<evidence type="ECO:0000313" key="3">
    <source>
        <dbReference type="Proteomes" id="UP000018144"/>
    </source>
</evidence>
<organism evidence="2 3">
    <name type="scientific">Pyronema omphalodes (strain CBS 100304)</name>
    <name type="common">Pyronema confluens</name>
    <dbReference type="NCBI Taxonomy" id="1076935"/>
    <lineage>
        <taxon>Eukaryota</taxon>
        <taxon>Fungi</taxon>
        <taxon>Dikarya</taxon>
        <taxon>Ascomycota</taxon>
        <taxon>Pezizomycotina</taxon>
        <taxon>Pezizomycetes</taxon>
        <taxon>Pezizales</taxon>
        <taxon>Pyronemataceae</taxon>
        <taxon>Pyronema</taxon>
    </lineage>
</organism>
<dbReference type="Pfam" id="PF13136">
    <property type="entry name" value="DUF3984"/>
    <property type="match status" value="2"/>
</dbReference>
<accession>U4L5D3</accession>
<feature type="region of interest" description="Disordered" evidence="1">
    <location>
        <begin position="1"/>
        <end position="28"/>
    </location>
</feature>
<keyword evidence="3" id="KW-1185">Reference proteome</keyword>
<gene>
    <name evidence="2" type="ORF">PCON_11595</name>
</gene>
<dbReference type="OMA" id="RSNSTEW"/>
<dbReference type="InterPro" id="IPR025040">
    <property type="entry name" value="DUF3984"/>
</dbReference>
<feature type="region of interest" description="Disordered" evidence="1">
    <location>
        <begin position="257"/>
        <end position="277"/>
    </location>
</feature>
<feature type="compositionally biased region" description="Basic and acidic residues" evidence="1">
    <location>
        <begin position="257"/>
        <end position="270"/>
    </location>
</feature>
<name>U4L5D3_PYROM</name>